<dbReference type="RefSeq" id="WP_110257972.1">
    <property type="nucleotide sequence ID" value="NZ_QJKB01000016.1"/>
</dbReference>
<reference evidence="2 3" key="1">
    <citation type="submission" date="2018-05" db="EMBL/GenBank/DDBJ databases">
        <title>Genomic Encyclopedia of Type Strains, Phase IV (KMG-IV): sequencing the most valuable type-strain genomes for metagenomic binning, comparative biology and taxonomic classification.</title>
        <authorList>
            <person name="Goeker M."/>
        </authorList>
    </citation>
    <scope>NUCLEOTIDE SEQUENCE [LARGE SCALE GENOMIC DNA]</scope>
    <source>
        <strain evidence="2 3">DSM 19792</strain>
    </source>
</reference>
<evidence type="ECO:0000256" key="1">
    <source>
        <dbReference type="SAM" id="Phobius"/>
    </source>
</evidence>
<keyword evidence="1" id="KW-0472">Membrane</keyword>
<keyword evidence="3" id="KW-1185">Reference proteome</keyword>
<proteinExistence type="predicted"/>
<evidence type="ECO:0000313" key="3">
    <source>
        <dbReference type="Proteomes" id="UP000247792"/>
    </source>
</evidence>
<gene>
    <name evidence="2" type="ORF">DFR42_11610</name>
</gene>
<name>A0A318IMT7_9BURK</name>
<accession>A0A318IMT7</accession>
<organism evidence="2 3">
    <name type="scientific">Undibacterium pigrum</name>
    <dbReference type="NCBI Taxonomy" id="401470"/>
    <lineage>
        <taxon>Bacteria</taxon>
        <taxon>Pseudomonadati</taxon>
        <taxon>Pseudomonadota</taxon>
        <taxon>Betaproteobacteria</taxon>
        <taxon>Burkholderiales</taxon>
        <taxon>Oxalobacteraceae</taxon>
        <taxon>Undibacterium</taxon>
    </lineage>
</organism>
<keyword evidence="1" id="KW-1133">Transmembrane helix</keyword>
<feature type="transmembrane region" description="Helical" evidence="1">
    <location>
        <begin position="69"/>
        <end position="92"/>
    </location>
</feature>
<dbReference type="AlphaFoldDB" id="A0A318IMT7"/>
<comment type="caution">
    <text evidence="2">The sequence shown here is derived from an EMBL/GenBank/DDBJ whole genome shotgun (WGS) entry which is preliminary data.</text>
</comment>
<sequence length="123" mass="13480">MIEFVFEVLLQLVFEVLELVFSSGVGKSKRVQMPLWLSIIVYAGFGALAGFISVLIFPQAFLHGNIARIANLVVTPLLMGVLAGMFAAWRASGQKGVFLYRFASAYAFALSLALFRFFAANHA</sequence>
<evidence type="ECO:0000313" key="2">
    <source>
        <dbReference type="EMBL" id="PXX37316.1"/>
    </source>
</evidence>
<feature type="transmembrane region" description="Helical" evidence="1">
    <location>
        <begin position="98"/>
        <end position="119"/>
    </location>
</feature>
<dbReference type="EMBL" id="QJKB01000016">
    <property type="protein sequence ID" value="PXX37316.1"/>
    <property type="molecule type" value="Genomic_DNA"/>
</dbReference>
<dbReference type="Proteomes" id="UP000247792">
    <property type="component" value="Unassembled WGS sequence"/>
</dbReference>
<keyword evidence="1" id="KW-0812">Transmembrane</keyword>
<protein>
    <submittedName>
        <fullName evidence="2">Uncharacterized protein</fullName>
    </submittedName>
</protein>
<feature type="transmembrane region" description="Helical" evidence="1">
    <location>
        <begin position="35"/>
        <end position="57"/>
    </location>
</feature>